<keyword evidence="1" id="KW-0732">Signal</keyword>
<protein>
    <recommendedName>
        <fullName evidence="4">Integral membrane protein</fullName>
    </recommendedName>
</protein>
<evidence type="ECO:0000313" key="2">
    <source>
        <dbReference type="EMBL" id="MDX3041393.1"/>
    </source>
</evidence>
<evidence type="ECO:0000256" key="1">
    <source>
        <dbReference type="SAM" id="SignalP"/>
    </source>
</evidence>
<evidence type="ECO:0008006" key="4">
    <source>
        <dbReference type="Google" id="ProtNLM"/>
    </source>
</evidence>
<accession>A0ABU4MVY9</accession>
<dbReference type="RefSeq" id="WP_107073819.1">
    <property type="nucleotide sequence ID" value="NZ_JABXWF010000002.1"/>
</dbReference>
<keyword evidence="3" id="KW-1185">Reference proteome</keyword>
<dbReference type="Proteomes" id="UP001282474">
    <property type="component" value="Unassembled WGS sequence"/>
</dbReference>
<feature type="signal peptide" evidence="1">
    <location>
        <begin position="1"/>
        <end position="21"/>
    </location>
</feature>
<organism evidence="2 3">
    <name type="scientific">Streptomyces caniscabiei</name>
    <dbReference type="NCBI Taxonomy" id="2746961"/>
    <lineage>
        <taxon>Bacteria</taxon>
        <taxon>Bacillati</taxon>
        <taxon>Actinomycetota</taxon>
        <taxon>Actinomycetes</taxon>
        <taxon>Kitasatosporales</taxon>
        <taxon>Streptomycetaceae</taxon>
        <taxon>Streptomyces</taxon>
    </lineage>
</organism>
<proteinExistence type="predicted"/>
<gene>
    <name evidence="2" type="ORF">PV383_29995</name>
</gene>
<evidence type="ECO:0000313" key="3">
    <source>
        <dbReference type="Proteomes" id="UP001282474"/>
    </source>
</evidence>
<dbReference type="EMBL" id="JARAWJ010000026">
    <property type="protein sequence ID" value="MDX3041393.1"/>
    <property type="molecule type" value="Genomic_DNA"/>
</dbReference>
<comment type="caution">
    <text evidence="2">The sequence shown here is derived from an EMBL/GenBank/DDBJ whole genome shotgun (WGS) entry which is preliminary data.</text>
</comment>
<sequence length="273" mass="28694">MAALLCAVTVLFVGGCGTLVAGQGGGSSPSSAAEPIPWTTMQPSAVTGVRISADGRTLSLAAQVPSGPDACVRKLKAVLTDPMTDLARIQVTFTSPSGDRASGCTEEKTSTATVKLPEPLGDRDVIVDNYTRFTADGAEPPALRLCGKLGCTPPATGCTVASYEQALMAVNAPAHTFRDTEKCDGEWLVLDISWRTGPVCGDDTKDAACSARLGDRWFFRARKTGWEPISRTSAGGCRDVQREEPDFPSSLCVSLEPLASSLHPRHTAWPPGN</sequence>
<reference evidence="2 3" key="1">
    <citation type="journal article" date="2023" name="Microb. Genom.">
        <title>Mesoterricola silvestris gen. nov., sp. nov., Mesoterricola sediminis sp. nov., Geothrix oryzae sp. nov., Geothrix edaphica sp. nov., Geothrix rubra sp. nov., and Geothrix limicola sp. nov., six novel members of Acidobacteriota isolated from soils.</title>
        <authorList>
            <person name="Weisberg A.J."/>
            <person name="Pearce E."/>
            <person name="Kramer C.G."/>
            <person name="Chang J.H."/>
            <person name="Clarke C.R."/>
        </authorList>
    </citation>
    <scope>NUCLEOTIDE SEQUENCE [LARGE SCALE GENOMIC DNA]</scope>
    <source>
        <strain evidence="2 3">NE20-4-1</strain>
    </source>
</reference>
<name>A0ABU4MVY9_9ACTN</name>
<feature type="chain" id="PRO_5047337424" description="Integral membrane protein" evidence="1">
    <location>
        <begin position="22"/>
        <end position="273"/>
    </location>
</feature>